<evidence type="ECO:0000256" key="2">
    <source>
        <dbReference type="ARBA" id="ARBA00022679"/>
    </source>
</evidence>
<evidence type="ECO:0000256" key="1">
    <source>
        <dbReference type="ARBA" id="ARBA00022603"/>
    </source>
</evidence>
<name>A0AAX2LR71_VIBFL</name>
<dbReference type="RefSeq" id="WP_061056889.1">
    <property type="nucleotide sequence ID" value="NZ_CABLBX010000020.1"/>
</dbReference>
<dbReference type="InterPro" id="IPR018117">
    <property type="entry name" value="C5_DNA_meth_AS"/>
</dbReference>
<dbReference type="GO" id="GO:0003677">
    <property type="term" value="F:DNA binding"/>
    <property type="evidence" value="ECO:0007669"/>
    <property type="project" value="TreeGrafter"/>
</dbReference>
<evidence type="ECO:0000313" key="11">
    <source>
        <dbReference type="Proteomes" id="UP000057088"/>
    </source>
</evidence>
<dbReference type="PANTHER" id="PTHR10629:SF52">
    <property type="entry name" value="DNA (CYTOSINE-5)-METHYLTRANSFERASE 1"/>
    <property type="match status" value="1"/>
</dbReference>
<dbReference type="EMBL" id="CP014035">
    <property type="protein sequence ID" value="AMF95360.1"/>
    <property type="molecule type" value="Genomic_DNA"/>
</dbReference>
<dbReference type="NCBIfam" id="TIGR00675">
    <property type="entry name" value="dcm"/>
    <property type="match status" value="1"/>
</dbReference>
<dbReference type="PRINTS" id="PR00105">
    <property type="entry name" value="C5METTRFRASE"/>
</dbReference>
<evidence type="ECO:0000256" key="5">
    <source>
        <dbReference type="ARBA" id="ARBA00047422"/>
    </source>
</evidence>
<dbReference type="Pfam" id="PF00145">
    <property type="entry name" value="DNA_methylase"/>
    <property type="match status" value="1"/>
</dbReference>
<comment type="catalytic activity">
    <reaction evidence="5 8">
        <text>a 2'-deoxycytidine in DNA + S-adenosyl-L-methionine = a 5-methyl-2'-deoxycytidine in DNA + S-adenosyl-L-homocysteine + H(+)</text>
        <dbReference type="Rhea" id="RHEA:13681"/>
        <dbReference type="Rhea" id="RHEA-COMP:11369"/>
        <dbReference type="Rhea" id="RHEA-COMP:11370"/>
        <dbReference type="ChEBI" id="CHEBI:15378"/>
        <dbReference type="ChEBI" id="CHEBI:57856"/>
        <dbReference type="ChEBI" id="CHEBI:59789"/>
        <dbReference type="ChEBI" id="CHEBI:85452"/>
        <dbReference type="ChEBI" id="CHEBI:85454"/>
        <dbReference type="EC" id="2.1.1.37"/>
    </reaction>
</comment>
<reference evidence="10 12" key="3">
    <citation type="submission" date="2018-06" db="EMBL/GenBank/DDBJ databases">
        <authorList>
            <consortium name="Pathogen Informatics"/>
            <person name="Doyle S."/>
        </authorList>
    </citation>
    <scope>NUCLEOTIDE SEQUENCE [LARGE SCALE GENOMIC DNA]</scope>
    <source>
        <strain evidence="10 12">NCTC11327</strain>
    </source>
</reference>
<keyword evidence="1 6" id="KW-0489">Methyltransferase</keyword>
<evidence type="ECO:0000256" key="4">
    <source>
        <dbReference type="ARBA" id="ARBA00022747"/>
    </source>
</evidence>
<organism evidence="10 12">
    <name type="scientific">Vibrio fluvialis</name>
    <dbReference type="NCBI Taxonomy" id="676"/>
    <lineage>
        <taxon>Bacteria</taxon>
        <taxon>Pseudomonadati</taxon>
        <taxon>Pseudomonadota</taxon>
        <taxon>Gammaproteobacteria</taxon>
        <taxon>Vibrionales</taxon>
        <taxon>Vibrionaceae</taxon>
        <taxon>Vibrio</taxon>
    </lineage>
</organism>
<dbReference type="Proteomes" id="UP000057088">
    <property type="component" value="Chromosome 2"/>
</dbReference>
<dbReference type="PROSITE" id="PS00094">
    <property type="entry name" value="C5_MTASE_1"/>
    <property type="match status" value="1"/>
</dbReference>
<sequence length="349" mass="38997">MKNIVSVDLFCGAGGLTRGLLDSGIQVSAGLDIESSCKYAYESNNGTTFHCKDVTSLKAKELSGMYPEGDIKLLAGCAPCQPFSTYSQGRDVKKDKKWPLLYAFSRLIKDTQPDLVTMENVPDVTKHKVYHDFVKTLKKQGYNIWADTVYCPDYGVPQTRSRHVLLASKLGSISLIPKTHNPDEYITVRQALSEQQLPKIKAGSASKLDRLHKAAGLSELNMKRMKASRPGGSWKDWPKHLIAECHRKPSGQTYSSVYSRMSWDEPAPTMTTQFFGFGNGRFGHPKENRAISLREGAIFQTFPDWYKFTEDTKPIQTSVVGKMIGNAVPPRLGQVIGESFKKHIEELKL</sequence>
<dbReference type="InterPro" id="IPR001525">
    <property type="entry name" value="C5_MeTfrase"/>
</dbReference>
<dbReference type="Gene3D" id="3.40.50.150">
    <property type="entry name" value="Vaccinia Virus protein VP39"/>
    <property type="match status" value="1"/>
</dbReference>
<protein>
    <recommendedName>
        <fullName evidence="8">Cytosine-specific methyltransferase</fullName>
        <ecNumber evidence="8">2.1.1.37</ecNumber>
    </recommendedName>
</protein>
<dbReference type="PANTHER" id="PTHR10629">
    <property type="entry name" value="CYTOSINE-SPECIFIC METHYLTRANSFERASE"/>
    <property type="match status" value="1"/>
</dbReference>
<comment type="similarity">
    <text evidence="6 7">Belongs to the class I-like SAM-binding methyltransferase superfamily. C5-methyltransferase family.</text>
</comment>
<dbReference type="AlphaFoldDB" id="A0AAX2LR71"/>
<keyword evidence="4" id="KW-0680">Restriction system</keyword>
<dbReference type="EC" id="2.1.1.37" evidence="8"/>
<dbReference type="GeneID" id="29386371"/>
<dbReference type="GO" id="GO:0003886">
    <property type="term" value="F:DNA (cytosine-5-)-methyltransferase activity"/>
    <property type="evidence" value="ECO:0007669"/>
    <property type="project" value="UniProtKB-EC"/>
</dbReference>
<dbReference type="GO" id="GO:0032259">
    <property type="term" value="P:methylation"/>
    <property type="evidence" value="ECO:0007669"/>
    <property type="project" value="UniProtKB-KW"/>
</dbReference>
<dbReference type="GO" id="GO:0044027">
    <property type="term" value="P:negative regulation of gene expression via chromosomal CpG island methylation"/>
    <property type="evidence" value="ECO:0007669"/>
    <property type="project" value="TreeGrafter"/>
</dbReference>
<dbReference type="KEGG" id="vfl:AL536_18275"/>
<dbReference type="InterPro" id="IPR050390">
    <property type="entry name" value="C5-Methyltransferase"/>
</dbReference>
<reference evidence="9" key="2">
    <citation type="submission" date="2018-01" db="EMBL/GenBank/DDBJ databases">
        <title>FDA dAtabase for Regulatory Grade micrObial Sequences (FDA-ARGOS): Supporting development and validation of Infectious Disease Dx tests.</title>
        <authorList>
            <person name="Hoffmann M."/>
            <person name="Allard M."/>
            <person name="Evans P."/>
            <person name="Brown E."/>
            <person name="Tallon L."/>
            <person name="Sadzewicz L."/>
            <person name="Sengamalay N."/>
            <person name="Ott S."/>
            <person name="Godinez A."/>
            <person name="Nagaraj S."/>
            <person name="Vyas G."/>
            <person name="Aluvathingal J."/>
            <person name="Nadendla S."/>
            <person name="Geyer C."/>
            <person name="Sichtig H."/>
        </authorList>
    </citation>
    <scope>NUCLEOTIDE SEQUENCE</scope>
    <source>
        <strain evidence="9">ATCC 33809</strain>
    </source>
</reference>
<evidence type="ECO:0000313" key="12">
    <source>
        <dbReference type="Proteomes" id="UP000254626"/>
    </source>
</evidence>
<dbReference type="GO" id="GO:0009307">
    <property type="term" value="P:DNA restriction-modification system"/>
    <property type="evidence" value="ECO:0007669"/>
    <property type="project" value="UniProtKB-KW"/>
</dbReference>
<dbReference type="Proteomes" id="UP000254626">
    <property type="component" value="Unassembled WGS sequence"/>
</dbReference>
<dbReference type="Gene3D" id="3.90.120.10">
    <property type="entry name" value="DNA Methylase, subunit A, domain 2"/>
    <property type="match status" value="1"/>
</dbReference>
<evidence type="ECO:0000313" key="9">
    <source>
        <dbReference type="EMBL" id="AMF95360.1"/>
    </source>
</evidence>
<dbReference type="PROSITE" id="PS51679">
    <property type="entry name" value="SAM_MT_C5"/>
    <property type="match status" value="1"/>
</dbReference>
<evidence type="ECO:0000256" key="3">
    <source>
        <dbReference type="ARBA" id="ARBA00022691"/>
    </source>
</evidence>
<evidence type="ECO:0000256" key="8">
    <source>
        <dbReference type="RuleBase" id="RU000417"/>
    </source>
</evidence>
<evidence type="ECO:0000256" key="7">
    <source>
        <dbReference type="RuleBase" id="RU000416"/>
    </source>
</evidence>
<dbReference type="SUPFAM" id="SSF53335">
    <property type="entry name" value="S-adenosyl-L-methionine-dependent methyltransferases"/>
    <property type="match status" value="1"/>
</dbReference>
<keyword evidence="11" id="KW-1185">Reference proteome</keyword>
<dbReference type="EMBL" id="UHIP01000001">
    <property type="protein sequence ID" value="SUP28274.1"/>
    <property type="molecule type" value="Genomic_DNA"/>
</dbReference>
<keyword evidence="2 6" id="KW-0808">Transferase</keyword>
<keyword evidence="3 6" id="KW-0949">S-adenosyl-L-methionine</keyword>
<gene>
    <name evidence="10" type="primary">hgiDIIM</name>
    <name evidence="9" type="ORF">AL536_18275</name>
    <name evidence="10" type="ORF">NCTC11327_02416</name>
</gene>
<reference evidence="11" key="1">
    <citation type="submission" date="2015-12" db="EMBL/GenBank/DDBJ databases">
        <title>FDA dAtabase for Regulatory Grade micrObial Sequences (FDA-ARGOS): Supporting development and validation of Infectious Disease Dx tests.</title>
        <authorList>
            <person name="Hoffmann M."/>
            <person name="Allard M."/>
            <person name="Evans P."/>
            <person name="Brown E."/>
            <person name="Tallon L.J."/>
            <person name="Sadzewicz L."/>
            <person name="Sengamalay N."/>
            <person name="Ott S."/>
            <person name="Godinez A."/>
            <person name="Nagaraj S."/>
            <person name="Vyas G."/>
            <person name="Aluvathingal J."/>
            <person name="Nadendla S."/>
            <person name="Geyer C."/>
            <person name="Sichtig H."/>
        </authorList>
    </citation>
    <scope>NUCLEOTIDE SEQUENCE [LARGE SCALE GENOMIC DNA]</scope>
    <source>
        <strain evidence="11">ATCC 33809</strain>
    </source>
</reference>
<accession>A0AAX2LR71</accession>
<evidence type="ECO:0000256" key="6">
    <source>
        <dbReference type="PROSITE-ProRule" id="PRU01016"/>
    </source>
</evidence>
<dbReference type="InterPro" id="IPR029063">
    <property type="entry name" value="SAM-dependent_MTases_sf"/>
</dbReference>
<feature type="active site" evidence="6">
    <location>
        <position position="80"/>
    </location>
</feature>
<proteinExistence type="inferred from homology"/>
<evidence type="ECO:0000313" key="10">
    <source>
        <dbReference type="EMBL" id="SUP28274.1"/>
    </source>
</evidence>